<feature type="transmembrane region" description="Helical" evidence="12">
    <location>
        <begin position="140"/>
        <end position="165"/>
    </location>
</feature>
<dbReference type="PROSITE" id="PS50283">
    <property type="entry name" value="NA_SOLUT_SYMP_3"/>
    <property type="match status" value="1"/>
</dbReference>
<dbReference type="CDD" id="cd11492">
    <property type="entry name" value="SLC5sbd_NIS-SMVT"/>
    <property type="match status" value="1"/>
</dbReference>
<evidence type="ECO:0000256" key="2">
    <source>
        <dbReference type="ARBA" id="ARBA00006434"/>
    </source>
</evidence>
<feature type="transmembrane region" description="Helical" evidence="12">
    <location>
        <begin position="374"/>
        <end position="397"/>
    </location>
</feature>
<gene>
    <name evidence="13" type="ORF">HNY73_021940</name>
</gene>
<comment type="similarity">
    <text evidence="2 11">Belongs to the sodium:solute symporter (SSF) (TC 2.A.21) family.</text>
</comment>
<keyword evidence="8" id="KW-0406">Ion transport</keyword>
<keyword evidence="3" id="KW-0813">Transport</keyword>
<comment type="subcellular location">
    <subcellularLocation>
        <location evidence="1">Cell membrane</location>
        <topology evidence="1">Multi-pass membrane protein</topology>
    </subcellularLocation>
</comment>
<evidence type="ECO:0000256" key="7">
    <source>
        <dbReference type="ARBA" id="ARBA00023053"/>
    </source>
</evidence>
<feature type="transmembrane region" description="Helical" evidence="12">
    <location>
        <begin position="100"/>
        <end position="119"/>
    </location>
</feature>
<evidence type="ECO:0000256" key="4">
    <source>
        <dbReference type="ARBA" id="ARBA00022475"/>
    </source>
</evidence>
<dbReference type="NCBIfam" id="TIGR00813">
    <property type="entry name" value="sss"/>
    <property type="match status" value="1"/>
</dbReference>
<organism evidence="13 14">
    <name type="scientific">Argiope bruennichi</name>
    <name type="common">Wasp spider</name>
    <name type="synonym">Aranea bruennichi</name>
    <dbReference type="NCBI Taxonomy" id="94029"/>
    <lineage>
        <taxon>Eukaryota</taxon>
        <taxon>Metazoa</taxon>
        <taxon>Ecdysozoa</taxon>
        <taxon>Arthropoda</taxon>
        <taxon>Chelicerata</taxon>
        <taxon>Arachnida</taxon>
        <taxon>Araneae</taxon>
        <taxon>Araneomorphae</taxon>
        <taxon>Entelegynae</taxon>
        <taxon>Araneoidea</taxon>
        <taxon>Araneidae</taxon>
        <taxon>Argiope</taxon>
    </lineage>
</organism>
<evidence type="ECO:0000256" key="11">
    <source>
        <dbReference type="RuleBase" id="RU362091"/>
    </source>
</evidence>
<sequence>MYMPVVLYAPALALSEVTGIGIWTAVLSVGLVCTFYTSIGGIKAVVWTDCFQALLMYGSIIVIVVKGTLDLGGFDVVWQRSVEGGRIEFWRFDFDPTVRHTFWSLVFGGYITWMGNYAANQALVQKYLTIGSLRGARRCLWINLPALIILICITCMSGLVIYAFYHDCDPIGAKMIQAPDQLFPRFVMETLGAFPGLPGLFVSGIFSGALSTVSSGVNSLSAVMLEDIIKKYIVTDITEVCATRITKLLALSFGILSIALVFAAEQMGGVLQAALTIHGIVGGPMLGAFTLGMFVPFANTKGAAMGLVSGFGIAMWFGIGALASHPYIPEQSRSYQGCADLYFNATSIDIANMTSIPETIRNNDDVLPPYRLSYLWFSAIGFFVVMIVGIVVSLITCSKEKEIVDEKLLSPLITWLRKYMPCGKFKQVALNKKEEGLSQTHPRTTSVISDSDFYLTKRASITFISYPKLS</sequence>
<evidence type="ECO:0000256" key="5">
    <source>
        <dbReference type="ARBA" id="ARBA00022692"/>
    </source>
</evidence>
<keyword evidence="6 12" id="KW-1133">Transmembrane helix</keyword>
<evidence type="ECO:0000256" key="8">
    <source>
        <dbReference type="ARBA" id="ARBA00023065"/>
    </source>
</evidence>
<evidence type="ECO:0000256" key="12">
    <source>
        <dbReference type="SAM" id="Phobius"/>
    </source>
</evidence>
<feature type="transmembrane region" description="Helical" evidence="12">
    <location>
        <begin position="270"/>
        <end position="295"/>
    </location>
</feature>
<dbReference type="Pfam" id="PF00474">
    <property type="entry name" value="SSF"/>
    <property type="match status" value="1"/>
</dbReference>
<dbReference type="Gene3D" id="1.20.1730.10">
    <property type="entry name" value="Sodium/glucose cotransporter"/>
    <property type="match status" value="1"/>
</dbReference>
<evidence type="ECO:0000256" key="3">
    <source>
        <dbReference type="ARBA" id="ARBA00022448"/>
    </source>
</evidence>
<evidence type="ECO:0000256" key="10">
    <source>
        <dbReference type="ARBA" id="ARBA00023201"/>
    </source>
</evidence>
<dbReference type="Proteomes" id="UP000807504">
    <property type="component" value="Unassembled WGS sequence"/>
</dbReference>
<feature type="transmembrane region" description="Helical" evidence="12">
    <location>
        <begin position="302"/>
        <end position="323"/>
    </location>
</feature>
<dbReference type="InterPro" id="IPR051163">
    <property type="entry name" value="Sodium:Solute_Symporter_SSF"/>
</dbReference>
<dbReference type="GO" id="GO:0005886">
    <property type="term" value="C:plasma membrane"/>
    <property type="evidence" value="ECO:0007669"/>
    <property type="project" value="UniProtKB-SubCell"/>
</dbReference>
<proteinExistence type="inferred from homology"/>
<keyword evidence="5 12" id="KW-0812">Transmembrane</keyword>
<dbReference type="GO" id="GO:0006814">
    <property type="term" value="P:sodium ion transport"/>
    <property type="evidence" value="ECO:0007669"/>
    <property type="project" value="UniProtKB-KW"/>
</dbReference>
<reference evidence="13" key="1">
    <citation type="journal article" date="2020" name="bioRxiv">
        <title>Chromosome-level reference genome of the European wasp spider Argiope bruennichi: a resource for studies on range expansion and evolutionary adaptation.</title>
        <authorList>
            <person name="Sheffer M.M."/>
            <person name="Hoppe A."/>
            <person name="Krehenwinkel H."/>
            <person name="Uhl G."/>
            <person name="Kuss A.W."/>
            <person name="Jensen L."/>
            <person name="Jensen C."/>
            <person name="Gillespie R.G."/>
            <person name="Hoff K.J."/>
            <person name="Prost S."/>
        </authorList>
    </citation>
    <scope>NUCLEOTIDE SEQUENCE</scope>
</reference>
<evidence type="ECO:0000313" key="13">
    <source>
        <dbReference type="EMBL" id="KAF8763801.1"/>
    </source>
</evidence>
<comment type="caution">
    <text evidence="13">The sequence shown here is derived from an EMBL/GenBank/DDBJ whole genome shotgun (WGS) entry which is preliminary data.</text>
</comment>
<keyword evidence="9 12" id="KW-0472">Membrane</keyword>
<dbReference type="GO" id="GO:0015293">
    <property type="term" value="F:symporter activity"/>
    <property type="evidence" value="ECO:0007669"/>
    <property type="project" value="TreeGrafter"/>
</dbReference>
<dbReference type="PANTHER" id="PTHR42985">
    <property type="entry name" value="SODIUM-COUPLED MONOCARBOXYLATE TRANSPORTER"/>
    <property type="match status" value="1"/>
</dbReference>
<protein>
    <submittedName>
        <fullName evidence="13">Sodium-coupled monocarboxylate transporter 2 like protein</fullName>
    </submittedName>
</protein>
<dbReference type="PANTHER" id="PTHR42985:SF40">
    <property type="entry name" value="LD47995P-RELATED"/>
    <property type="match status" value="1"/>
</dbReference>
<keyword evidence="10" id="KW-0739">Sodium transport</keyword>
<dbReference type="InterPro" id="IPR001734">
    <property type="entry name" value="Na/solute_symporter"/>
</dbReference>
<evidence type="ECO:0000313" key="14">
    <source>
        <dbReference type="Proteomes" id="UP000807504"/>
    </source>
</evidence>
<keyword evidence="7" id="KW-0915">Sodium</keyword>
<keyword evidence="4" id="KW-1003">Cell membrane</keyword>
<dbReference type="AlphaFoldDB" id="A0A8T0E1K1"/>
<reference evidence="13" key="2">
    <citation type="submission" date="2020-06" db="EMBL/GenBank/DDBJ databases">
        <authorList>
            <person name="Sheffer M."/>
        </authorList>
    </citation>
    <scope>NUCLEOTIDE SEQUENCE</scope>
</reference>
<feature type="transmembrane region" description="Helical" evidence="12">
    <location>
        <begin position="245"/>
        <end position="264"/>
    </location>
</feature>
<accession>A0A8T0E1K1</accession>
<keyword evidence="14" id="KW-1185">Reference proteome</keyword>
<dbReference type="EMBL" id="JABXBU010002231">
    <property type="protein sequence ID" value="KAF8763801.1"/>
    <property type="molecule type" value="Genomic_DNA"/>
</dbReference>
<dbReference type="InterPro" id="IPR038377">
    <property type="entry name" value="Na/Glc_symporter_sf"/>
</dbReference>
<feature type="transmembrane region" description="Helical" evidence="12">
    <location>
        <begin position="200"/>
        <end position="225"/>
    </location>
</feature>
<name>A0A8T0E1K1_ARGBR</name>
<feature type="transmembrane region" description="Helical" evidence="12">
    <location>
        <begin position="20"/>
        <end position="39"/>
    </location>
</feature>
<evidence type="ECO:0000256" key="6">
    <source>
        <dbReference type="ARBA" id="ARBA00022989"/>
    </source>
</evidence>
<evidence type="ECO:0000256" key="9">
    <source>
        <dbReference type="ARBA" id="ARBA00023136"/>
    </source>
</evidence>
<evidence type="ECO:0000256" key="1">
    <source>
        <dbReference type="ARBA" id="ARBA00004651"/>
    </source>
</evidence>